<protein>
    <submittedName>
        <fullName evidence="2">Uncharacterized protein</fullName>
    </submittedName>
</protein>
<dbReference type="AlphaFoldDB" id="A0A9W9HX33"/>
<dbReference type="Proteomes" id="UP001149163">
    <property type="component" value="Unassembled WGS sequence"/>
</dbReference>
<dbReference type="RefSeq" id="XP_056540888.1">
    <property type="nucleotide sequence ID" value="XM_056691123.1"/>
</dbReference>
<reference evidence="2" key="1">
    <citation type="submission" date="2022-11" db="EMBL/GenBank/DDBJ databases">
        <authorList>
            <person name="Petersen C."/>
        </authorList>
    </citation>
    <scope>NUCLEOTIDE SEQUENCE</scope>
    <source>
        <strain evidence="2">IBT 26290</strain>
    </source>
</reference>
<name>A0A9W9HX33_9EURO</name>
<sequence>MASTAIELPEASHGNLEGRLARSSDHLAPIPPDDAMAGSLRADALPDGGYGWVACDDHLVFRLSILLLERAAVDTGASGGFVVMPGDVTNGSGERRR</sequence>
<comment type="caution">
    <text evidence="2">The sequence shown here is derived from an EMBL/GenBank/DDBJ whole genome shotgun (WGS) entry which is preliminary data.</text>
</comment>
<accession>A0A9W9HX33</accession>
<dbReference type="GeneID" id="81430299"/>
<evidence type="ECO:0000313" key="2">
    <source>
        <dbReference type="EMBL" id="KAJ5157899.1"/>
    </source>
</evidence>
<organism evidence="2 3">
    <name type="scientific">Penicillium canariense</name>
    <dbReference type="NCBI Taxonomy" id="189055"/>
    <lineage>
        <taxon>Eukaryota</taxon>
        <taxon>Fungi</taxon>
        <taxon>Dikarya</taxon>
        <taxon>Ascomycota</taxon>
        <taxon>Pezizomycotina</taxon>
        <taxon>Eurotiomycetes</taxon>
        <taxon>Eurotiomycetidae</taxon>
        <taxon>Eurotiales</taxon>
        <taxon>Aspergillaceae</taxon>
        <taxon>Penicillium</taxon>
    </lineage>
</organism>
<feature type="region of interest" description="Disordered" evidence="1">
    <location>
        <begin position="1"/>
        <end position="33"/>
    </location>
</feature>
<evidence type="ECO:0000313" key="3">
    <source>
        <dbReference type="Proteomes" id="UP001149163"/>
    </source>
</evidence>
<reference evidence="2" key="2">
    <citation type="journal article" date="2023" name="IMA Fungus">
        <title>Comparative genomic study of the Penicillium genus elucidates a diverse pangenome and 15 lateral gene transfer events.</title>
        <authorList>
            <person name="Petersen C."/>
            <person name="Sorensen T."/>
            <person name="Nielsen M.R."/>
            <person name="Sondergaard T.E."/>
            <person name="Sorensen J.L."/>
            <person name="Fitzpatrick D.A."/>
            <person name="Frisvad J.C."/>
            <person name="Nielsen K.L."/>
        </authorList>
    </citation>
    <scope>NUCLEOTIDE SEQUENCE</scope>
    <source>
        <strain evidence="2">IBT 26290</strain>
    </source>
</reference>
<gene>
    <name evidence="2" type="ORF">N7482_008999</name>
</gene>
<dbReference type="EMBL" id="JAPQKN010000006">
    <property type="protein sequence ID" value="KAJ5157899.1"/>
    <property type="molecule type" value="Genomic_DNA"/>
</dbReference>
<proteinExistence type="predicted"/>
<evidence type="ECO:0000256" key="1">
    <source>
        <dbReference type="SAM" id="MobiDB-lite"/>
    </source>
</evidence>
<keyword evidence="3" id="KW-1185">Reference proteome</keyword>